<dbReference type="OrthoDB" id="6344411at2759"/>
<dbReference type="Pfam" id="PF03762">
    <property type="entry name" value="VOMI"/>
    <property type="match status" value="1"/>
</dbReference>
<dbReference type="InterPro" id="IPR036706">
    <property type="entry name" value="VOMI_sf"/>
</dbReference>
<dbReference type="AlphaFoldDB" id="Q9XWI4"/>
<dbReference type="PaxDb" id="6239-Y54E2A.9"/>
<protein>
    <submittedName>
        <fullName evidence="2">Vitelline membrane outer layer protein 1 homolog</fullName>
    </submittedName>
</protein>
<dbReference type="PANTHER" id="PTHR18841">
    <property type="entry name" value="VITELLINE MEMBRANE OUTER LAYER PROTEIN I-RELATED"/>
    <property type="match status" value="1"/>
</dbReference>
<evidence type="ECO:0000313" key="3">
    <source>
        <dbReference type="Proteomes" id="UP000001940"/>
    </source>
</evidence>
<sequence length="198" mass="22208">MLRSIAILASLLLAISAEPTILQSPRVTNWGEWTGKRCPSGQFVRGLRVKYDNAQYFSDQTGINAIELVCHNRSDQVDTYLKSGEGPHGDWLELQYCPEGEYGVGFAIRSAGPLRGRFDDYGVVNFQLYCGQPNGKRNSWHRLTGVTFLNYQKGEWSSNQYCQSGKVVCGINTQIETDQGWFGDDTGLNNADLWCCDF</sequence>
<feature type="chain" id="PRO_5004336794" evidence="1">
    <location>
        <begin position="18"/>
        <end position="198"/>
    </location>
</feature>
<dbReference type="AGR" id="WB:WBGene00013194"/>
<dbReference type="CDD" id="cd00220">
    <property type="entry name" value="VMO-I"/>
    <property type="match status" value="1"/>
</dbReference>
<evidence type="ECO:0000313" key="2">
    <source>
        <dbReference type="EMBL" id="CAA21683.1"/>
    </source>
</evidence>
<dbReference type="WormBase" id="Y54E2A.9">
    <property type="protein sequence ID" value="CE20308"/>
    <property type="gene ID" value="WBGene00013194"/>
</dbReference>
<feature type="signal peptide" evidence="1">
    <location>
        <begin position="1"/>
        <end position="17"/>
    </location>
</feature>
<keyword evidence="1" id="KW-0732">Signal</keyword>
<dbReference type="RefSeq" id="NP_497065.1">
    <property type="nucleotide sequence ID" value="NM_064664.1"/>
</dbReference>
<dbReference type="EMBL" id="BX284602">
    <property type="protein sequence ID" value="CAA21683.1"/>
    <property type="molecule type" value="Genomic_DNA"/>
</dbReference>
<dbReference type="SUPFAM" id="SSF51092">
    <property type="entry name" value="Vitelline membrane outer protein-I (VMO-I)"/>
    <property type="match status" value="1"/>
</dbReference>
<dbReference type="GeneID" id="190258"/>
<dbReference type="eggNOG" id="ENOG502S05N">
    <property type="taxonomic scope" value="Eukaryota"/>
</dbReference>
<dbReference type="STRING" id="6239.Y54E2A.9.1"/>
<dbReference type="UCSC" id="Y54E2A.9">
    <property type="organism name" value="c. elegans"/>
</dbReference>
<dbReference type="GO" id="GO:0005615">
    <property type="term" value="C:extracellular space"/>
    <property type="evidence" value="ECO:0000318"/>
    <property type="project" value="GO_Central"/>
</dbReference>
<dbReference type="FunCoup" id="Q9XWI4">
    <property type="interactions" value="18"/>
</dbReference>
<accession>Q9XWI4</accession>
<dbReference type="PANTHER" id="PTHR18841:SF0">
    <property type="entry name" value="VITELLINE MEMBRANE OUTER LAYER 1 HOMOLOG A-RELATED"/>
    <property type="match status" value="1"/>
</dbReference>
<dbReference type="Bgee" id="WBGene00013194">
    <property type="expression patterns" value="Expressed in adult organism and 1 other cell type or tissue"/>
</dbReference>
<dbReference type="CTD" id="190258"/>
<dbReference type="SMR" id="Q9XWI4"/>
<dbReference type="HOGENOM" id="CLU_111176_1_0_1"/>
<evidence type="ECO:0000313" key="4">
    <source>
        <dbReference type="WormBase" id="Y54E2A.9"/>
    </source>
</evidence>
<dbReference type="Proteomes" id="UP000001940">
    <property type="component" value="Chromosome II"/>
</dbReference>
<dbReference type="PhylomeDB" id="Q9XWI4"/>
<dbReference type="OMA" id="APCKTHT"/>
<organism evidence="2 3">
    <name type="scientific">Caenorhabditis elegans</name>
    <dbReference type="NCBI Taxonomy" id="6239"/>
    <lineage>
        <taxon>Eukaryota</taxon>
        <taxon>Metazoa</taxon>
        <taxon>Ecdysozoa</taxon>
        <taxon>Nematoda</taxon>
        <taxon>Chromadorea</taxon>
        <taxon>Rhabditida</taxon>
        <taxon>Rhabditina</taxon>
        <taxon>Rhabditomorpha</taxon>
        <taxon>Rhabditoidea</taxon>
        <taxon>Rhabditidae</taxon>
        <taxon>Peloderinae</taxon>
        <taxon>Caenorhabditis</taxon>
    </lineage>
</organism>
<keyword evidence="3" id="KW-1185">Reference proteome</keyword>
<dbReference type="KEGG" id="cel:CELE_Y54E2A.9"/>
<gene>
    <name evidence="2" type="ORF">CELE_Y54E2A.9</name>
    <name evidence="2 4" type="ORF">Y54E2A.9</name>
</gene>
<dbReference type="PIR" id="T27150">
    <property type="entry name" value="T27150"/>
</dbReference>
<evidence type="ECO:0000256" key="1">
    <source>
        <dbReference type="SAM" id="SignalP"/>
    </source>
</evidence>
<dbReference type="InParanoid" id="Q9XWI4"/>
<reference evidence="2 3" key="1">
    <citation type="journal article" date="1998" name="Science">
        <title>Genome sequence of the nematode C. elegans: a platform for investigating biology.</title>
        <authorList>
            <consortium name="The C. elegans sequencing consortium"/>
            <person name="Sulson J.E."/>
            <person name="Waterston R."/>
        </authorList>
    </citation>
    <scope>NUCLEOTIDE SEQUENCE [LARGE SCALE GENOMIC DNA]</scope>
    <source>
        <strain evidence="2 3">Bristol N2</strain>
    </source>
</reference>
<name>Q9XWI4_CAEEL</name>
<dbReference type="InterPro" id="IPR005515">
    <property type="entry name" value="VOMI"/>
</dbReference>
<dbReference type="PeptideAtlas" id="Q9XWI4"/>
<dbReference type="Gene3D" id="2.100.10.20">
    <property type="entry name" value="Vitelline membrane outer layer protein I (VOMI)"/>
    <property type="match status" value="1"/>
</dbReference>
<proteinExistence type="predicted"/>